<feature type="domain" description="Sialate O-acetylesterase" evidence="3">
    <location>
        <begin position="251"/>
        <end position="346"/>
    </location>
</feature>
<evidence type="ECO:0000313" key="4">
    <source>
        <dbReference type="EMBL" id="MDR6803212.1"/>
    </source>
</evidence>
<evidence type="ECO:0000256" key="2">
    <source>
        <dbReference type="SAM" id="SignalP"/>
    </source>
</evidence>
<gene>
    <name evidence="4" type="ORF">J2W84_000249</name>
</gene>
<dbReference type="InterPro" id="IPR036514">
    <property type="entry name" value="SGNH_hydro_sf"/>
</dbReference>
<evidence type="ECO:0000259" key="3">
    <source>
        <dbReference type="Pfam" id="PF03629"/>
    </source>
</evidence>
<name>A0ABU1QQ27_9BACT</name>
<proteinExistence type="predicted"/>
<comment type="caution">
    <text evidence="4">The sequence shown here is derived from an EMBL/GenBank/DDBJ whole genome shotgun (WGS) entry which is preliminary data.</text>
</comment>
<dbReference type="Pfam" id="PF03629">
    <property type="entry name" value="SASA"/>
    <property type="match status" value="1"/>
</dbReference>
<keyword evidence="5" id="KW-1185">Reference proteome</keyword>
<feature type="chain" id="PRO_5046195680" description="Sialate O-acetylesterase domain-containing protein" evidence="2">
    <location>
        <begin position="32"/>
        <end position="689"/>
    </location>
</feature>
<accession>A0ABU1QQ27</accession>
<sequence length="689" mass="74494">MLDRICPAAGRHAYCLLPLLCIFAGMMPAHAQLVITSPVSNQVMQRNASGAASVSVTAYAHYPYARISAALIPIEGNANTAQEQLLETDQLTQGFLHIAFTARTGWYRLKLTGTASNGITDSATVARVGVGEVFLIAGNSNAMGLPGLGAKDASSNVISFNAINKTLNNENITVAPDGPMTVPSFEPLKSSHNIFPNGETSWYWGELGDLLFRRWKTPVLFFNTAWAAANSENYRDAASGKDAYNLYVGKYWPNRQPYSNIVNTMRYMTSLTGVRAVLWAHGENDAQLGFNEAQYFDGIRTLIQNSRKDSGYDIPWYIARNSASNQLKDPYLPVLNAQNRLIALPAFNAFQGPYLDTIQIPRPASAHFENVPGGIQGLTLAAAAWNRSLADTAIARTIPLQPAHALHTGVTPARVYPGAAFDLPFAITGNAPVTMQMAAELLDAQGQFVAQISTGNTSPLKIRMPAEVPDGQYRIRLTGLNPTLPGSALPGNVLPGSVSQPVYVERSARTIEYVNTIGLRNAGGNIHVAWAVAQAPGLASMTVQRTTDGLHYRDLETLPALSAGSSGVFSFADTESGSGTIFYRIKMVYENGAAAYSTIVTAFRDGAPAPWTVFPNPVTQQQFYIIPTSETDITCRLFDAAGREHPVQISSREAIGLVSVRPRYPLPAGKYILQITWDGQTSSRNVVFN</sequence>
<protein>
    <recommendedName>
        <fullName evidence="3">Sialate O-acetylesterase domain-containing protein</fullName>
    </recommendedName>
</protein>
<dbReference type="Gene3D" id="3.40.50.1110">
    <property type="entry name" value="SGNH hydrolase"/>
    <property type="match status" value="1"/>
</dbReference>
<keyword evidence="1" id="KW-0378">Hydrolase</keyword>
<keyword evidence="2" id="KW-0732">Signal</keyword>
<feature type="signal peptide" evidence="2">
    <location>
        <begin position="1"/>
        <end position="31"/>
    </location>
</feature>
<dbReference type="InterPro" id="IPR026444">
    <property type="entry name" value="Secre_tail"/>
</dbReference>
<reference evidence="4 5" key="1">
    <citation type="submission" date="2023-07" db="EMBL/GenBank/DDBJ databases">
        <title>Sorghum-associated microbial communities from plants grown in Nebraska, USA.</title>
        <authorList>
            <person name="Schachtman D."/>
        </authorList>
    </citation>
    <scope>NUCLEOTIDE SEQUENCE [LARGE SCALE GENOMIC DNA]</scope>
    <source>
        <strain evidence="4 5">BE57</strain>
    </source>
</reference>
<dbReference type="SUPFAM" id="SSF52266">
    <property type="entry name" value="SGNH hydrolase"/>
    <property type="match status" value="1"/>
</dbReference>
<evidence type="ECO:0000313" key="5">
    <source>
        <dbReference type="Proteomes" id="UP001264980"/>
    </source>
</evidence>
<dbReference type="Proteomes" id="UP001264980">
    <property type="component" value="Unassembled WGS sequence"/>
</dbReference>
<dbReference type="NCBIfam" id="TIGR04183">
    <property type="entry name" value="Por_Secre_tail"/>
    <property type="match status" value="1"/>
</dbReference>
<dbReference type="RefSeq" id="WP_309980714.1">
    <property type="nucleotide sequence ID" value="NZ_JAVDTI010000001.1"/>
</dbReference>
<evidence type="ECO:0000256" key="1">
    <source>
        <dbReference type="ARBA" id="ARBA00022801"/>
    </source>
</evidence>
<dbReference type="InterPro" id="IPR005181">
    <property type="entry name" value="SASA"/>
</dbReference>
<dbReference type="EMBL" id="JAVDTI010000001">
    <property type="protein sequence ID" value="MDR6803212.1"/>
    <property type="molecule type" value="Genomic_DNA"/>
</dbReference>
<organism evidence="4 5">
    <name type="scientific">Dyadobacter fermentans</name>
    <dbReference type="NCBI Taxonomy" id="94254"/>
    <lineage>
        <taxon>Bacteria</taxon>
        <taxon>Pseudomonadati</taxon>
        <taxon>Bacteroidota</taxon>
        <taxon>Cytophagia</taxon>
        <taxon>Cytophagales</taxon>
        <taxon>Spirosomataceae</taxon>
        <taxon>Dyadobacter</taxon>
    </lineage>
</organism>